<evidence type="ECO:0000256" key="1">
    <source>
        <dbReference type="SAM" id="MobiDB-lite"/>
    </source>
</evidence>
<evidence type="ECO:0000313" key="3">
    <source>
        <dbReference type="Proteomes" id="UP001595696"/>
    </source>
</evidence>
<dbReference type="Proteomes" id="UP001595696">
    <property type="component" value="Unassembled WGS sequence"/>
</dbReference>
<name>A0ABV8DPN2_9NOCA</name>
<dbReference type="RefSeq" id="WP_378611416.1">
    <property type="nucleotide sequence ID" value="NZ_JBHSAX010000006.1"/>
</dbReference>
<reference evidence="3" key="1">
    <citation type="journal article" date="2019" name="Int. J. Syst. Evol. Microbiol.">
        <title>The Global Catalogue of Microorganisms (GCM) 10K type strain sequencing project: providing services to taxonomists for standard genome sequencing and annotation.</title>
        <authorList>
            <consortium name="The Broad Institute Genomics Platform"/>
            <consortium name="The Broad Institute Genome Sequencing Center for Infectious Disease"/>
            <person name="Wu L."/>
            <person name="Ma J."/>
        </authorList>
    </citation>
    <scope>NUCLEOTIDE SEQUENCE [LARGE SCALE GENOMIC DNA]</scope>
    <source>
        <strain evidence="3">CGMCC 4.7330</strain>
    </source>
</reference>
<proteinExistence type="predicted"/>
<sequence>MNAEQAGSSVATLTAFGEETGRGRQIAFEESAEPRVQHGAAEPVPDARLAVS</sequence>
<evidence type="ECO:0000313" key="2">
    <source>
        <dbReference type="EMBL" id="MFC3961659.1"/>
    </source>
</evidence>
<feature type="region of interest" description="Disordered" evidence="1">
    <location>
        <begin position="1"/>
        <end position="52"/>
    </location>
</feature>
<dbReference type="EMBL" id="JBHSAX010000006">
    <property type="protein sequence ID" value="MFC3961659.1"/>
    <property type="molecule type" value="Genomic_DNA"/>
</dbReference>
<organism evidence="2 3">
    <name type="scientific">Nocardia jiangsuensis</name>
    <dbReference type="NCBI Taxonomy" id="1691563"/>
    <lineage>
        <taxon>Bacteria</taxon>
        <taxon>Bacillati</taxon>
        <taxon>Actinomycetota</taxon>
        <taxon>Actinomycetes</taxon>
        <taxon>Mycobacteriales</taxon>
        <taxon>Nocardiaceae</taxon>
        <taxon>Nocardia</taxon>
    </lineage>
</organism>
<feature type="compositionally biased region" description="Polar residues" evidence="1">
    <location>
        <begin position="1"/>
        <end position="12"/>
    </location>
</feature>
<keyword evidence="3" id="KW-1185">Reference proteome</keyword>
<accession>A0ABV8DPN2</accession>
<comment type="caution">
    <text evidence="2">The sequence shown here is derived from an EMBL/GenBank/DDBJ whole genome shotgun (WGS) entry which is preliminary data.</text>
</comment>
<protein>
    <submittedName>
        <fullName evidence="2">Uncharacterized protein</fullName>
    </submittedName>
</protein>
<gene>
    <name evidence="2" type="ORF">ACFO0B_06625</name>
</gene>